<feature type="region of interest" description="Disordered" evidence="9">
    <location>
        <begin position="226"/>
        <end position="258"/>
    </location>
</feature>
<feature type="transmembrane region" description="Helical" evidence="8">
    <location>
        <begin position="83"/>
        <end position="106"/>
    </location>
</feature>
<dbReference type="EMBL" id="BHZD01000001">
    <property type="protein sequence ID" value="GCD47150.1"/>
    <property type="molecule type" value="Genomic_DNA"/>
</dbReference>
<dbReference type="FunFam" id="1.10.3720.10:FF:000002">
    <property type="entry name" value="D-methionine ABC transporter permease MetI"/>
    <property type="match status" value="1"/>
</dbReference>
<dbReference type="PROSITE" id="PS50928">
    <property type="entry name" value="ABC_TM1"/>
    <property type="match status" value="1"/>
</dbReference>
<dbReference type="Gene3D" id="1.10.3720.10">
    <property type="entry name" value="MetI-like"/>
    <property type="match status" value="1"/>
</dbReference>
<accession>A0A401WCZ2</accession>
<evidence type="ECO:0000313" key="12">
    <source>
        <dbReference type="Proteomes" id="UP000286746"/>
    </source>
</evidence>
<dbReference type="Pfam" id="PF00528">
    <property type="entry name" value="BPD_transp_1"/>
    <property type="match status" value="1"/>
</dbReference>
<dbReference type="InterPro" id="IPR051322">
    <property type="entry name" value="AA_ABC_Transporter_Permease"/>
</dbReference>
<evidence type="ECO:0000256" key="8">
    <source>
        <dbReference type="RuleBase" id="RU363032"/>
    </source>
</evidence>
<evidence type="ECO:0000256" key="4">
    <source>
        <dbReference type="ARBA" id="ARBA00022475"/>
    </source>
</evidence>
<keyword evidence="3 8" id="KW-0813">Transport</keyword>
<keyword evidence="6 8" id="KW-1133">Transmembrane helix</keyword>
<keyword evidence="12" id="KW-1185">Reference proteome</keyword>
<feature type="transmembrane region" description="Helical" evidence="8">
    <location>
        <begin position="146"/>
        <end position="169"/>
    </location>
</feature>
<keyword evidence="5 8" id="KW-0812">Transmembrane</keyword>
<evidence type="ECO:0000256" key="7">
    <source>
        <dbReference type="ARBA" id="ARBA00023136"/>
    </source>
</evidence>
<comment type="subcellular location">
    <subcellularLocation>
        <location evidence="1 8">Cell membrane</location>
        <topology evidence="1 8">Multi-pass membrane protein</topology>
    </subcellularLocation>
</comment>
<feature type="transmembrane region" description="Helical" evidence="8">
    <location>
        <begin position="189"/>
        <end position="212"/>
    </location>
</feature>
<dbReference type="PANTHER" id="PTHR30450:SF1">
    <property type="entry name" value="D-METHIONINE TRANSPORT SYSTEM PERMEASE PROTEIN METI-RELATED"/>
    <property type="match status" value="1"/>
</dbReference>
<evidence type="ECO:0000259" key="10">
    <source>
        <dbReference type="PROSITE" id="PS50928"/>
    </source>
</evidence>
<evidence type="ECO:0000256" key="5">
    <source>
        <dbReference type="ARBA" id="ARBA00022692"/>
    </source>
</evidence>
<dbReference type="InterPro" id="IPR035906">
    <property type="entry name" value="MetI-like_sf"/>
</dbReference>
<sequence length="258" mass="27136">MTWSQMQPLLYNNTLDTLFMVWWSTFYAVLFGIPLGVLLILTDRGGVLQNVVVNKIIGAVVNIGRSFPFLILMVALIPFTRLIVGVSIGPTGAVVPLVIAAIPFFARLVEAALREVDHGLIEAAQSMGGGTWTIVFKVLLPQALPALVAAVTTTVITLIGYSAIAGAVGGGGLGNLAYTYGYLQYETNLMVITIVLLIVLVVAVQLLGDLIVRRLARRGSRGSSSVRVGLRKAPAPATAAGQTDGAAPADTPKERVGA</sequence>
<dbReference type="RefSeq" id="WP_125057330.1">
    <property type="nucleotide sequence ID" value="NZ_BHZD01000001.1"/>
</dbReference>
<dbReference type="PANTHER" id="PTHR30450">
    <property type="entry name" value="ABC TRANSPORTER PERMEASE"/>
    <property type="match status" value="1"/>
</dbReference>
<keyword evidence="4" id="KW-1003">Cell membrane</keyword>
<proteinExistence type="inferred from homology"/>
<dbReference type="AlphaFoldDB" id="A0A401WCZ2"/>
<organism evidence="11 12">
    <name type="scientific">Streptomyces paromomycinus</name>
    <name type="common">Streptomyces rimosus subsp. paromomycinus</name>
    <dbReference type="NCBI Taxonomy" id="92743"/>
    <lineage>
        <taxon>Bacteria</taxon>
        <taxon>Bacillati</taxon>
        <taxon>Actinomycetota</taxon>
        <taxon>Actinomycetes</taxon>
        <taxon>Kitasatosporales</taxon>
        <taxon>Streptomycetaceae</taxon>
        <taxon>Streptomyces</taxon>
    </lineage>
</organism>
<dbReference type="SUPFAM" id="SSF161098">
    <property type="entry name" value="MetI-like"/>
    <property type="match status" value="1"/>
</dbReference>
<dbReference type="InterPro" id="IPR000515">
    <property type="entry name" value="MetI-like"/>
</dbReference>
<dbReference type="NCBIfam" id="NF008049">
    <property type="entry name" value="PRK10782.1"/>
    <property type="match status" value="1"/>
</dbReference>
<evidence type="ECO:0000256" key="2">
    <source>
        <dbReference type="ARBA" id="ARBA00007069"/>
    </source>
</evidence>
<dbReference type="GO" id="GO:0048473">
    <property type="term" value="P:D-methionine transmembrane transport"/>
    <property type="evidence" value="ECO:0007669"/>
    <property type="project" value="TreeGrafter"/>
</dbReference>
<protein>
    <submittedName>
        <fullName evidence="11">ABC transporter permease</fullName>
    </submittedName>
</protein>
<feature type="transmembrane region" description="Helical" evidence="8">
    <location>
        <begin position="20"/>
        <end position="41"/>
    </location>
</feature>
<evidence type="ECO:0000256" key="6">
    <source>
        <dbReference type="ARBA" id="ARBA00022989"/>
    </source>
</evidence>
<reference evidence="11 12" key="1">
    <citation type="submission" date="2018-11" db="EMBL/GenBank/DDBJ databases">
        <title>Whole genome sequence of Streptomyces paromomycinus NBRC 15454(T).</title>
        <authorList>
            <person name="Komaki H."/>
            <person name="Tamura T."/>
        </authorList>
    </citation>
    <scope>NUCLEOTIDE SEQUENCE [LARGE SCALE GENOMIC DNA]</scope>
    <source>
        <strain evidence="11 12">NBRC 15454</strain>
    </source>
</reference>
<dbReference type="Proteomes" id="UP000286746">
    <property type="component" value="Unassembled WGS sequence"/>
</dbReference>
<evidence type="ECO:0000256" key="3">
    <source>
        <dbReference type="ARBA" id="ARBA00022448"/>
    </source>
</evidence>
<evidence type="ECO:0000256" key="1">
    <source>
        <dbReference type="ARBA" id="ARBA00004651"/>
    </source>
</evidence>
<comment type="similarity">
    <text evidence="2">Belongs to the binding-protein-dependent transport system permease family. CysTW subfamily.</text>
</comment>
<feature type="domain" description="ABC transmembrane type-1" evidence="10">
    <location>
        <begin position="14"/>
        <end position="208"/>
    </location>
</feature>
<dbReference type="GO" id="GO:0005886">
    <property type="term" value="C:plasma membrane"/>
    <property type="evidence" value="ECO:0007669"/>
    <property type="project" value="UniProtKB-SubCell"/>
</dbReference>
<dbReference type="CDD" id="cd06261">
    <property type="entry name" value="TM_PBP2"/>
    <property type="match status" value="1"/>
</dbReference>
<evidence type="ECO:0000256" key="9">
    <source>
        <dbReference type="SAM" id="MobiDB-lite"/>
    </source>
</evidence>
<name>A0A401WCZ2_STREY</name>
<evidence type="ECO:0000313" key="11">
    <source>
        <dbReference type="EMBL" id="GCD47150.1"/>
    </source>
</evidence>
<comment type="caution">
    <text evidence="11">The sequence shown here is derived from an EMBL/GenBank/DDBJ whole genome shotgun (WGS) entry which is preliminary data.</text>
</comment>
<feature type="transmembrane region" description="Helical" evidence="8">
    <location>
        <begin position="53"/>
        <end position="77"/>
    </location>
</feature>
<keyword evidence="7 8" id="KW-0472">Membrane</keyword>
<gene>
    <name evidence="11" type="ORF">GKJPGBOP_06908</name>
</gene>